<feature type="transmembrane region" description="Helical" evidence="8">
    <location>
        <begin position="293"/>
        <end position="314"/>
    </location>
</feature>
<dbReference type="RefSeq" id="WP_074925802.1">
    <property type="nucleotide sequence ID" value="NZ_BAABZL010000001.1"/>
</dbReference>
<dbReference type="CDD" id="cd06550">
    <property type="entry name" value="TM_ABC_iron-siderophores_like"/>
    <property type="match status" value="1"/>
</dbReference>
<evidence type="ECO:0000256" key="2">
    <source>
        <dbReference type="ARBA" id="ARBA00007935"/>
    </source>
</evidence>
<proteinExistence type="inferred from homology"/>
<dbReference type="GO" id="GO:0022857">
    <property type="term" value="F:transmembrane transporter activity"/>
    <property type="evidence" value="ECO:0007669"/>
    <property type="project" value="InterPro"/>
</dbReference>
<feature type="transmembrane region" description="Helical" evidence="8">
    <location>
        <begin position="26"/>
        <end position="56"/>
    </location>
</feature>
<dbReference type="GO" id="GO:0033214">
    <property type="term" value="P:siderophore-iron import into cell"/>
    <property type="evidence" value="ECO:0007669"/>
    <property type="project" value="TreeGrafter"/>
</dbReference>
<evidence type="ECO:0000256" key="3">
    <source>
        <dbReference type="ARBA" id="ARBA00022448"/>
    </source>
</evidence>
<dbReference type="PANTHER" id="PTHR30472:SF58">
    <property type="entry name" value="IRON(3+)-HYDROXAMATE IMPORT SYSTEM PERMEASE PROTEIN FHUB"/>
    <property type="match status" value="1"/>
</dbReference>
<gene>
    <name evidence="9" type="ORF">L0N08_22860</name>
</gene>
<evidence type="ECO:0000256" key="4">
    <source>
        <dbReference type="ARBA" id="ARBA00022475"/>
    </source>
</evidence>
<accession>A0AAW5BWK6</accession>
<name>A0AAW5BWK6_9FIRM</name>
<dbReference type="GeneID" id="97209300"/>
<keyword evidence="3" id="KW-0813">Transport</keyword>
<feature type="transmembrane region" description="Helical" evidence="8">
    <location>
        <begin position="254"/>
        <end position="281"/>
    </location>
</feature>
<evidence type="ECO:0000256" key="1">
    <source>
        <dbReference type="ARBA" id="ARBA00004651"/>
    </source>
</evidence>
<comment type="subcellular location">
    <subcellularLocation>
        <location evidence="1">Cell membrane</location>
        <topology evidence="1">Multi-pass membrane protein</topology>
    </subcellularLocation>
</comment>
<feature type="transmembrane region" description="Helical" evidence="8">
    <location>
        <begin position="326"/>
        <end position="343"/>
    </location>
</feature>
<dbReference type="SUPFAM" id="SSF81345">
    <property type="entry name" value="ABC transporter involved in vitamin B12 uptake, BtuC"/>
    <property type="match status" value="1"/>
</dbReference>
<comment type="similarity">
    <text evidence="2">Belongs to the binding-protein-dependent transport system permease family. FecCD subfamily.</text>
</comment>
<evidence type="ECO:0000313" key="10">
    <source>
        <dbReference type="Proteomes" id="UP001299608"/>
    </source>
</evidence>
<dbReference type="InterPro" id="IPR037294">
    <property type="entry name" value="ABC_BtuC-like"/>
</dbReference>
<dbReference type="Pfam" id="PF01032">
    <property type="entry name" value="FecCD"/>
    <property type="match status" value="1"/>
</dbReference>
<evidence type="ECO:0000256" key="6">
    <source>
        <dbReference type="ARBA" id="ARBA00022989"/>
    </source>
</evidence>
<protein>
    <submittedName>
        <fullName evidence="9">Iron ABC transporter permease</fullName>
    </submittedName>
</protein>
<dbReference type="Gene3D" id="1.10.3470.10">
    <property type="entry name" value="ABC transporter involved in vitamin B12 uptake, BtuC"/>
    <property type="match status" value="1"/>
</dbReference>
<dbReference type="FunFam" id="1.10.3470.10:FF:000001">
    <property type="entry name" value="Vitamin B12 ABC transporter permease BtuC"/>
    <property type="match status" value="1"/>
</dbReference>
<evidence type="ECO:0000256" key="8">
    <source>
        <dbReference type="SAM" id="Phobius"/>
    </source>
</evidence>
<dbReference type="InterPro" id="IPR000522">
    <property type="entry name" value="ABC_transptr_permease_BtuC"/>
</dbReference>
<feature type="transmembrane region" description="Helical" evidence="8">
    <location>
        <begin position="109"/>
        <end position="128"/>
    </location>
</feature>
<keyword evidence="7 8" id="KW-0472">Membrane</keyword>
<comment type="caution">
    <text evidence="9">The sequence shown here is derived from an EMBL/GenBank/DDBJ whole genome shotgun (WGS) entry which is preliminary data.</text>
</comment>
<feature type="transmembrane region" description="Helical" evidence="8">
    <location>
        <begin position="133"/>
        <end position="155"/>
    </location>
</feature>
<organism evidence="9 10">
    <name type="scientific">Enterocloster aldenensis</name>
    <dbReference type="NCBI Taxonomy" id="358742"/>
    <lineage>
        <taxon>Bacteria</taxon>
        <taxon>Bacillati</taxon>
        <taxon>Bacillota</taxon>
        <taxon>Clostridia</taxon>
        <taxon>Lachnospirales</taxon>
        <taxon>Lachnospiraceae</taxon>
        <taxon>Enterocloster</taxon>
    </lineage>
</organism>
<feature type="transmembrane region" description="Helical" evidence="8">
    <location>
        <begin position="77"/>
        <end position="97"/>
    </location>
</feature>
<feature type="transmembrane region" description="Helical" evidence="8">
    <location>
        <begin position="211"/>
        <end position="234"/>
    </location>
</feature>
<dbReference type="AlphaFoldDB" id="A0AAW5BWK6"/>
<reference evidence="9" key="1">
    <citation type="submission" date="2022-01" db="EMBL/GenBank/DDBJ databases">
        <title>Collection of gut derived symbiotic bacterial strains cultured from healthy donors.</title>
        <authorList>
            <person name="Lin H."/>
            <person name="Kohout C."/>
            <person name="Waligurski E."/>
            <person name="Pamer E.G."/>
        </authorList>
    </citation>
    <scope>NUCLEOTIDE SEQUENCE</scope>
    <source>
        <strain evidence="9">DFI.6.55</strain>
    </source>
</reference>
<dbReference type="EMBL" id="JAKNGE010000035">
    <property type="protein sequence ID" value="MCG4748267.1"/>
    <property type="molecule type" value="Genomic_DNA"/>
</dbReference>
<evidence type="ECO:0000256" key="5">
    <source>
        <dbReference type="ARBA" id="ARBA00022692"/>
    </source>
</evidence>
<dbReference type="GO" id="GO:0005886">
    <property type="term" value="C:plasma membrane"/>
    <property type="evidence" value="ECO:0007669"/>
    <property type="project" value="UniProtKB-SubCell"/>
</dbReference>
<evidence type="ECO:0000256" key="7">
    <source>
        <dbReference type="ARBA" id="ARBA00023136"/>
    </source>
</evidence>
<evidence type="ECO:0000313" key="9">
    <source>
        <dbReference type="EMBL" id="MCG4748267.1"/>
    </source>
</evidence>
<dbReference type="Proteomes" id="UP001299608">
    <property type="component" value="Unassembled WGS sequence"/>
</dbReference>
<keyword evidence="4" id="KW-1003">Cell membrane</keyword>
<sequence>MMMQKQEQVHRILEGDSIKRRGFFEAILVLLFLLTVMAFFLSVCVGVAGSSVQTVVDSLIHYDSSSTMHHVIRELRIPRALGAILVGAALSVAGAIMQVVGDNPLADTGLLGINAGAGFMVSLAMVFFSSVSFLGVMGFSVFGAAIGTVLTYGFSGASKKRITPVRLILAGSAVSAFLTALSQGISLCFGTSKDLSYWQSGSLSGLRWNQVMITAPWILLGLLLGGGISSGLTILSMGDETAVSLGAPVQRLRLIGIITTLLLAGTSVSLAGGISFLGLIVPHIMRKIMGGEYSKVIPASVFCGAIIMLLADVVGRMLNAPYDTPVGALVSVIGLPFFLGLTYKKRGEKKSE</sequence>
<keyword evidence="5 8" id="KW-0812">Transmembrane</keyword>
<dbReference type="PANTHER" id="PTHR30472">
    <property type="entry name" value="FERRIC ENTEROBACTIN TRANSPORT SYSTEM PERMEASE PROTEIN"/>
    <property type="match status" value="1"/>
</dbReference>
<keyword evidence="6 8" id="KW-1133">Transmembrane helix</keyword>